<dbReference type="OrthoDB" id="240864at2"/>
<reference evidence="1 2" key="1">
    <citation type="submission" date="2017-11" db="EMBL/GenBank/DDBJ databases">
        <title>Draft genome sequence of environmental isolate Aeromonas cavernicola sp. nov. MDC 2508.</title>
        <authorList>
            <person name="Colston S.M."/>
            <person name="Navarro A."/>
            <person name="Martinez-Murcia A.J."/>
            <person name="Graf J."/>
        </authorList>
    </citation>
    <scope>NUCLEOTIDE SEQUENCE [LARGE SCALE GENOMIC DNA]</scope>
    <source>
        <strain evidence="1 2">MDC 2508</strain>
    </source>
</reference>
<dbReference type="AlphaFoldDB" id="A0A2H9U0R3"/>
<gene>
    <name evidence="1" type="primary">csy3</name>
    <name evidence="1" type="ORF">CUC53_17275</name>
</gene>
<keyword evidence="2" id="KW-1185">Reference proteome</keyword>
<evidence type="ECO:0000313" key="2">
    <source>
        <dbReference type="Proteomes" id="UP000235861"/>
    </source>
</evidence>
<evidence type="ECO:0000313" key="1">
    <source>
        <dbReference type="EMBL" id="PJG57569.1"/>
    </source>
</evidence>
<sequence>MATATIKTASVLAFERKLANSDGQLFSGDWQQRDNPAAWLPITLQEKAVRGTISNRLKKATAEDSTKLDNEIQNPNLQRVDVATLPFNADTLRVSFTLRVLGNLAQPSACNDQAYQAVLSEKIGDYVREHQFHQLAARYAENLANGRFLWRNRVGAEAVEVRISQLEEGTSKQQWVFDGLSFNLRQFATPQGALAELSEVIRQGLLGNSFALLNVEAFVRLGAGQEVFPSQELVLDQSGNKQGKKSKYLYQVAGIAAMHSQKIGNALRTIDTWYPDASELGPIAVEPYGSVTSRGTAYRQPKAKVDFYNLLDDWMLKDKQPSIEQQHYVIATLIRGGVFGEAG</sequence>
<accession>A0A2H9U0R3</accession>
<dbReference type="Proteomes" id="UP000235861">
    <property type="component" value="Unassembled WGS sequence"/>
</dbReference>
<dbReference type="NCBIfam" id="TIGR02566">
    <property type="entry name" value="cas_Csy3"/>
    <property type="match status" value="1"/>
</dbReference>
<dbReference type="CDD" id="cd09737">
    <property type="entry name" value="Csy3_I-F"/>
    <property type="match status" value="1"/>
</dbReference>
<proteinExistence type="predicted"/>
<comment type="caution">
    <text evidence="1">The sequence shown here is derived from an EMBL/GenBank/DDBJ whole genome shotgun (WGS) entry which is preliminary data.</text>
</comment>
<dbReference type="Pfam" id="PF09615">
    <property type="entry name" value="Cas_Csy3"/>
    <property type="match status" value="1"/>
</dbReference>
<protein>
    <submittedName>
        <fullName evidence="1">Type I-F CRISPR-associated protein Csy3</fullName>
    </submittedName>
</protein>
<dbReference type="InterPro" id="IPR013399">
    <property type="entry name" value="CRISPR-assoc_prot_Csy3"/>
</dbReference>
<name>A0A2H9U0R3_9GAMM</name>
<organism evidence="1 2">
    <name type="scientific">Aeromonas cavernicola</name>
    <dbReference type="NCBI Taxonomy" id="1006623"/>
    <lineage>
        <taxon>Bacteria</taxon>
        <taxon>Pseudomonadati</taxon>
        <taxon>Pseudomonadota</taxon>
        <taxon>Gammaproteobacteria</taxon>
        <taxon>Aeromonadales</taxon>
        <taxon>Aeromonadaceae</taxon>
        <taxon>Aeromonas</taxon>
    </lineage>
</organism>
<dbReference type="RefSeq" id="WP_100295268.1">
    <property type="nucleotide sequence ID" value="NZ_PGGC01000197.1"/>
</dbReference>
<dbReference type="EMBL" id="PGGC01000197">
    <property type="protein sequence ID" value="PJG57569.1"/>
    <property type="molecule type" value="Genomic_DNA"/>
</dbReference>